<keyword evidence="5 6" id="KW-0067">ATP-binding</keyword>
<evidence type="ECO:0000256" key="4">
    <source>
        <dbReference type="ARBA" id="ARBA00022777"/>
    </source>
</evidence>
<evidence type="ECO:0000313" key="8">
    <source>
        <dbReference type="EMBL" id="EFL95118.1"/>
    </source>
</evidence>
<dbReference type="PANTHER" id="PTHR46566:SF1">
    <property type="entry name" value="1-PHOSPHOFRUCTOKINASE"/>
    <property type="match status" value="1"/>
</dbReference>
<dbReference type="RefSeq" id="WP_004166488.1">
    <property type="nucleotide sequence ID" value="NZ_GL397067.1"/>
</dbReference>
<keyword evidence="6" id="KW-0423">Lactose metabolism</keyword>
<organism evidence="8 9">
    <name type="scientific">Pediococcus acidilactici DSM 20284</name>
    <dbReference type="NCBI Taxonomy" id="862514"/>
    <lineage>
        <taxon>Bacteria</taxon>
        <taxon>Bacillati</taxon>
        <taxon>Bacillota</taxon>
        <taxon>Bacilli</taxon>
        <taxon>Lactobacillales</taxon>
        <taxon>Lactobacillaceae</taxon>
        <taxon>Pediococcus</taxon>
        <taxon>Pediococcus acidilactici group</taxon>
    </lineage>
</organism>
<dbReference type="Proteomes" id="UP000004470">
    <property type="component" value="Unassembled WGS sequence"/>
</dbReference>
<accession>E0NHA7</accession>
<comment type="similarity">
    <text evidence="1">Belongs to the carbohydrate kinase pfkB family.</text>
</comment>
<dbReference type="InterPro" id="IPR017583">
    <property type="entry name" value="Tagatose/fructose_Pkinase"/>
</dbReference>
<dbReference type="CDD" id="cd01164">
    <property type="entry name" value="FruK_PfkB_like"/>
    <property type="match status" value="1"/>
</dbReference>
<dbReference type="InterPro" id="IPR022463">
    <property type="entry name" value="1-PFruKinase"/>
</dbReference>
<dbReference type="GO" id="GO:0005829">
    <property type="term" value="C:cytosol"/>
    <property type="evidence" value="ECO:0007669"/>
    <property type="project" value="TreeGrafter"/>
</dbReference>
<dbReference type="GO" id="GO:0005524">
    <property type="term" value="F:ATP binding"/>
    <property type="evidence" value="ECO:0007669"/>
    <property type="project" value="UniProtKB-KW"/>
</dbReference>
<dbReference type="GO" id="GO:0005988">
    <property type="term" value="P:lactose metabolic process"/>
    <property type="evidence" value="ECO:0007669"/>
    <property type="project" value="UniProtKB-KW"/>
</dbReference>
<keyword evidence="9" id="KW-1185">Reference proteome</keyword>
<dbReference type="NCBIfam" id="TIGR03168">
    <property type="entry name" value="1-PFK"/>
    <property type="match status" value="1"/>
</dbReference>
<comment type="catalytic activity">
    <reaction evidence="6">
        <text>D-tagatofuranose 6-phosphate + ATP = D-tagatofuranose 1,6-bisphosphate + ADP + H(+)</text>
        <dbReference type="Rhea" id="RHEA:12420"/>
        <dbReference type="ChEBI" id="CHEBI:15378"/>
        <dbReference type="ChEBI" id="CHEBI:30616"/>
        <dbReference type="ChEBI" id="CHEBI:58694"/>
        <dbReference type="ChEBI" id="CHEBI:58695"/>
        <dbReference type="ChEBI" id="CHEBI:456216"/>
        <dbReference type="EC" id="2.7.1.144"/>
    </reaction>
</comment>
<sequence>MIYTCTLNPAIDLFIETDELKPSKVNRTNSYDILANGKGVNVSFILKMLGIENQALGIGGGFTNAFIEETLRERGIENHFVHTDQPTRINVFTRVLAEGTEYKEVNAGPQVTPTQVTEFLGLIGKLTATDTLVISGSFSRGVEPQILVKIAQRSQKQGFKLVIDTNYSAVLETLPYQPELLKPNDEELSKWFGLTKRPTLTDLIECGQQLVARGAQNVLLSLGSQGALLVNATTVLLGNAPKGTVVNTACSGDTMLGTFLAGMEQQKPLDENLKYSIAAGSSTAFRPGLTDFTDVDELSKQITIKVIKGGIENG</sequence>
<gene>
    <name evidence="8" type="primary">pfkB</name>
    <name evidence="8" type="ORF">HMPREF0623_1430</name>
</gene>
<reference evidence="8" key="1">
    <citation type="submission" date="2010-07" db="EMBL/GenBank/DDBJ databases">
        <authorList>
            <person name="Muzny D."/>
            <person name="Qin X."/>
            <person name="Deng J."/>
            <person name="Jiang H."/>
            <person name="Liu Y."/>
            <person name="Qu J."/>
            <person name="Song X.-Z."/>
            <person name="Zhang L."/>
            <person name="Thornton R."/>
            <person name="Coyle M."/>
            <person name="Francisco L."/>
            <person name="Jackson L."/>
            <person name="Javaid M."/>
            <person name="Korchina V."/>
            <person name="Kovar C."/>
            <person name="Mata R."/>
            <person name="Mathew T."/>
            <person name="Ngo R."/>
            <person name="Nguyen L."/>
            <person name="Nguyen N."/>
            <person name="Okwuonu G."/>
            <person name="Ongeri F."/>
            <person name="Pham C."/>
            <person name="Simmons D."/>
            <person name="Wilczek-Boney K."/>
            <person name="Hale W."/>
            <person name="Jakkamsetti A."/>
            <person name="Pham P."/>
            <person name="Ruth R."/>
            <person name="San Lucas F."/>
            <person name="Warren J."/>
            <person name="Zhang J."/>
            <person name="Zhao Z."/>
            <person name="Zhou C."/>
            <person name="Zhu D."/>
            <person name="Lee S."/>
            <person name="Bess C."/>
            <person name="Blankenburg K."/>
            <person name="Forbes L."/>
            <person name="Fu Q."/>
            <person name="Gubbala S."/>
            <person name="Hirani K."/>
            <person name="Jayaseelan J.C."/>
            <person name="Lara F."/>
            <person name="Munidasa M."/>
            <person name="Palculict T."/>
            <person name="Patil S."/>
            <person name="Pu L.-L."/>
            <person name="Saada N."/>
            <person name="Tang L."/>
            <person name="Weissenberger G."/>
            <person name="Zhu Y."/>
            <person name="Hemphill L."/>
            <person name="Shang Y."/>
            <person name="Youmans B."/>
            <person name="Ayvaz T."/>
            <person name="Ross M."/>
            <person name="Santibanez J."/>
            <person name="Aqrawi P."/>
            <person name="Gross S."/>
            <person name="Joshi V."/>
            <person name="Fowler G."/>
            <person name="Nazareth L."/>
            <person name="Reid J."/>
            <person name="Worley K."/>
            <person name="Petrosino J."/>
            <person name="Highlander S."/>
            <person name="Gibbs R."/>
        </authorList>
    </citation>
    <scope>NUCLEOTIDE SEQUENCE [LARGE SCALE GENOMIC DNA]</scope>
    <source>
        <strain evidence="8">DSM 20284</strain>
    </source>
</reference>
<dbReference type="GO" id="GO:2001059">
    <property type="term" value="P:D-tagatose 6-phosphate catabolic process"/>
    <property type="evidence" value="ECO:0007669"/>
    <property type="project" value="UniProtKB-UniPathway"/>
</dbReference>
<comment type="similarity">
    <text evidence="6">Belongs to the carbohydrate kinase PfkB family. LacC subfamily.</text>
</comment>
<evidence type="ECO:0000259" key="7">
    <source>
        <dbReference type="Pfam" id="PF00294"/>
    </source>
</evidence>
<evidence type="ECO:0000313" key="9">
    <source>
        <dbReference type="Proteomes" id="UP000004470"/>
    </source>
</evidence>
<dbReference type="Pfam" id="PF00294">
    <property type="entry name" value="PfkB"/>
    <property type="match status" value="1"/>
</dbReference>
<dbReference type="NCBIfam" id="TIGR03828">
    <property type="entry name" value="pfkB"/>
    <property type="match status" value="1"/>
</dbReference>
<dbReference type="InterPro" id="IPR011611">
    <property type="entry name" value="PfkB_dom"/>
</dbReference>
<evidence type="ECO:0000256" key="6">
    <source>
        <dbReference type="PIRNR" id="PIRNR000535"/>
    </source>
</evidence>
<dbReference type="UniPathway" id="UPA00704">
    <property type="reaction ID" value="UER00715"/>
</dbReference>
<protein>
    <recommendedName>
        <fullName evidence="6">Tagatose-6-phosphate kinase</fullName>
        <ecNumber evidence="6">2.7.1.144</ecNumber>
    </recommendedName>
</protein>
<dbReference type="HOGENOM" id="CLU_050013_1_0_9"/>
<dbReference type="GO" id="GO:0009024">
    <property type="term" value="F:tagatose-6-phosphate kinase activity"/>
    <property type="evidence" value="ECO:0007669"/>
    <property type="project" value="UniProtKB-EC"/>
</dbReference>
<evidence type="ECO:0000256" key="3">
    <source>
        <dbReference type="ARBA" id="ARBA00022741"/>
    </source>
</evidence>
<name>E0NHA7_PEDAC</name>
<dbReference type="EC" id="2.7.1.144" evidence="6"/>
<evidence type="ECO:0000256" key="2">
    <source>
        <dbReference type="ARBA" id="ARBA00022679"/>
    </source>
</evidence>
<proteinExistence type="inferred from homology"/>
<dbReference type="InterPro" id="IPR029056">
    <property type="entry name" value="Ribokinase-like"/>
</dbReference>
<dbReference type="PANTHER" id="PTHR46566">
    <property type="entry name" value="1-PHOSPHOFRUCTOKINASE-RELATED"/>
    <property type="match status" value="1"/>
</dbReference>
<evidence type="ECO:0000256" key="1">
    <source>
        <dbReference type="ARBA" id="ARBA00005380"/>
    </source>
</evidence>
<dbReference type="PIRSF" id="PIRSF000535">
    <property type="entry name" value="1PFK/6PFK/LacC"/>
    <property type="match status" value="1"/>
</dbReference>
<dbReference type="eggNOG" id="COG1105">
    <property type="taxonomic scope" value="Bacteria"/>
</dbReference>
<feature type="domain" description="Carbohydrate kinase PfkB" evidence="7">
    <location>
        <begin position="11"/>
        <end position="291"/>
    </location>
</feature>
<dbReference type="SUPFAM" id="SSF53613">
    <property type="entry name" value="Ribokinase-like"/>
    <property type="match status" value="1"/>
</dbReference>
<keyword evidence="4" id="KW-0418">Kinase</keyword>
<dbReference type="Gene3D" id="3.40.1190.20">
    <property type="match status" value="1"/>
</dbReference>
<comment type="caution">
    <text evidence="8">The sequence shown here is derived from an EMBL/GenBank/DDBJ whole genome shotgun (WGS) entry which is preliminary data.</text>
</comment>
<comment type="pathway">
    <text evidence="6">Carbohydrate metabolism; D-tagatose 6-phosphate degradation; D-glyceraldehyde 3-phosphate and glycerone phosphate from D-tagatose 6-phosphate: step 1/2.</text>
</comment>
<dbReference type="AlphaFoldDB" id="E0NHA7"/>
<evidence type="ECO:0000256" key="5">
    <source>
        <dbReference type="ARBA" id="ARBA00022840"/>
    </source>
</evidence>
<keyword evidence="2 6" id="KW-0808">Transferase</keyword>
<dbReference type="EMBL" id="AEEG01000007">
    <property type="protein sequence ID" value="EFL95118.1"/>
    <property type="molecule type" value="Genomic_DNA"/>
</dbReference>
<keyword evidence="3 6" id="KW-0547">Nucleotide-binding</keyword>
<dbReference type="GO" id="GO:0008662">
    <property type="term" value="F:1-phosphofructokinase activity"/>
    <property type="evidence" value="ECO:0007669"/>
    <property type="project" value="InterPro"/>
</dbReference>